<evidence type="ECO:0000256" key="2">
    <source>
        <dbReference type="ARBA" id="ARBA00023134"/>
    </source>
</evidence>
<dbReference type="InterPro" id="IPR020850">
    <property type="entry name" value="GED_dom"/>
</dbReference>
<dbReference type="GO" id="GO:0000266">
    <property type="term" value="P:mitochondrial fission"/>
    <property type="evidence" value="ECO:0007669"/>
    <property type="project" value="TreeGrafter"/>
</dbReference>
<evidence type="ECO:0000256" key="1">
    <source>
        <dbReference type="ARBA" id="ARBA00022741"/>
    </source>
</evidence>
<dbReference type="GO" id="GO:0005874">
    <property type="term" value="C:microtubule"/>
    <property type="evidence" value="ECO:0007669"/>
    <property type="project" value="TreeGrafter"/>
</dbReference>
<dbReference type="GO" id="GO:0008017">
    <property type="term" value="F:microtubule binding"/>
    <property type="evidence" value="ECO:0007669"/>
    <property type="project" value="TreeGrafter"/>
</dbReference>
<protein>
    <recommendedName>
        <fullName evidence="9">Dynamin family protein</fullName>
    </recommendedName>
</protein>
<evidence type="ECO:0008006" key="9">
    <source>
        <dbReference type="Google" id="ProtNLM"/>
    </source>
</evidence>
<dbReference type="InterPro" id="IPR030381">
    <property type="entry name" value="G_DYNAMIN_dom"/>
</dbReference>
<dbReference type="SUPFAM" id="SSF52540">
    <property type="entry name" value="P-loop containing nucleoside triphosphate hydrolases"/>
    <property type="match status" value="1"/>
</dbReference>
<dbReference type="PROSITE" id="PS51388">
    <property type="entry name" value="GED"/>
    <property type="match status" value="1"/>
</dbReference>
<feature type="domain" description="Dynamin-type G" evidence="6">
    <location>
        <begin position="36"/>
        <end position="322"/>
    </location>
</feature>
<accession>A0A9W8NLA8</accession>
<sequence length="784" mass="87266">MVISFNTQALNGLCSEDQLELLDAVDRLRLQGLDHYVSLPQIIVCGDQSSGKSSVLEAISGVPFPVKSNLCTRFPTELVLRRTAKIGVTVSIVPHSSLGLSEQSRLAGFHEKLDSFEGFPALIEKAKAAMGISTHGKAFAKDLLRVEITGPNRPHLTIVDLPGLIHSETKQQSADDVELVQEVVTSYMKQPRSIILAVISAKNDFANQIVLKLARTADLHGTRTMGVITKPDTLVTGSDSELLYASLAQNNEVEFRLGWHVLKNMDSEKVQGASLLAERDAEEADFFSQGIWQQLPSHMLGIDELRPKLSNVLIRQIARELPSLISEIDVGITATQKKIKALGVPRITPDEQRLELLRISQRFQTLVKASVDGTYNDAFFENAKTERGYQQRIRAIIQNLNQDFSDELLERGHLREMQESTQSLDETRKRKPGQPVLISRDQFITHTRILLRRTRARELPNLFNPMVVADLFHEQSGPWKSIVDSHVRATWDAANKFLELVIKSIADPAISTALIAEVFGPALEKLVLDAETQTAELLNAHRSIHPITYTQEYSQAILDIWDGRRRQESASVVSSFFGCKGLGSVELDGVYDLTALVDALAARREPDVERIAASEALDCMHAYYNVAMKRFLDDVSVEVIEEKLLAMLGDILSPVKVFGMSPELVARIAGEAREIRAKRKKLTKQLDVLKKGSETCKRFTGVRLGDDDSDYFTEAEDTEEEREIEEDDDVAALVEPVLPFTSTALALEPTAIEQDPESPTSLVRRSKKKRKKHATPDNSTDNVV</sequence>
<dbReference type="PANTHER" id="PTHR11566">
    <property type="entry name" value="DYNAMIN"/>
    <property type="match status" value="1"/>
</dbReference>
<dbReference type="GO" id="GO:0048312">
    <property type="term" value="P:intracellular distribution of mitochondria"/>
    <property type="evidence" value="ECO:0007669"/>
    <property type="project" value="TreeGrafter"/>
</dbReference>
<feature type="compositionally biased region" description="Basic residues" evidence="4">
    <location>
        <begin position="764"/>
        <end position="773"/>
    </location>
</feature>
<comment type="caution">
    <text evidence="7">The sequence shown here is derived from an EMBL/GenBank/DDBJ whole genome shotgun (WGS) entry which is preliminary data.</text>
</comment>
<dbReference type="CDD" id="cd08771">
    <property type="entry name" value="DLP_1"/>
    <property type="match status" value="1"/>
</dbReference>
<evidence type="ECO:0000259" key="5">
    <source>
        <dbReference type="PROSITE" id="PS51388"/>
    </source>
</evidence>
<dbReference type="Gene3D" id="1.20.120.1240">
    <property type="entry name" value="Dynamin, middle domain"/>
    <property type="match status" value="1"/>
</dbReference>
<dbReference type="Proteomes" id="UP001148614">
    <property type="component" value="Unassembled WGS sequence"/>
</dbReference>
<keyword evidence="8" id="KW-1185">Reference proteome</keyword>
<dbReference type="VEuPathDB" id="FungiDB:F4678DRAFT_439415"/>
<keyword evidence="1" id="KW-0547">Nucleotide-binding</keyword>
<dbReference type="AlphaFoldDB" id="A0A9W8NLA8"/>
<dbReference type="Pfam" id="PF01031">
    <property type="entry name" value="Dynamin_M"/>
    <property type="match status" value="1"/>
</dbReference>
<feature type="domain" description="GED" evidence="5">
    <location>
        <begin position="613"/>
        <end position="704"/>
    </location>
</feature>
<gene>
    <name evidence="7" type="ORF">NPX13_g2138</name>
</gene>
<evidence type="ECO:0000313" key="7">
    <source>
        <dbReference type="EMBL" id="KAJ3578428.1"/>
    </source>
</evidence>
<dbReference type="InterPro" id="IPR001401">
    <property type="entry name" value="Dynamin_GTPase"/>
</dbReference>
<feature type="region of interest" description="Disordered" evidence="4">
    <location>
        <begin position="745"/>
        <end position="784"/>
    </location>
</feature>
<organism evidence="7 8">
    <name type="scientific">Xylaria arbuscula</name>
    <dbReference type="NCBI Taxonomy" id="114810"/>
    <lineage>
        <taxon>Eukaryota</taxon>
        <taxon>Fungi</taxon>
        <taxon>Dikarya</taxon>
        <taxon>Ascomycota</taxon>
        <taxon>Pezizomycotina</taxon>
        <taxon>Sordariomycetes</taxon>
        <taxon>Xylariomycetidae</taxon>
        <taxon>Xylariales</taxon>
        <taxon>Xylariaceae</taxon>
        <taxon>Xylaria</taxon>
    </lineage>
</organism>
<dbReference type="SMART" id="SM00053">
    <property type="entry name" value="DYNc"/>
    <property type="match status" value="1"/>
</dbReference>
<dbReference type="InterPro" id="IPR022812">
    <property type="entry name" value="Dynamin"/>
</dbReference>
<evidence type="ECO:0000313" key="8">
    <source>
        <dbReference type="Proteomes" id="UP001148614"/>
    </source>
</evidence>
<feature type="coiled-coil region" evidence="3">
    <location>
        <begin position="665"/>
        <end position="692"/>
    </location>
</feature>
<keyword evidence="3" id="KW-0175">Coiled coil</keyword>
<dbReference type="EMBL" id="JANPWZ010000215">
    <property type="protein sequence ID" value="KAJ3578428.1"/>
    <property type="molecule type" value="Genomic_DNA"/>
</dbReference>
<dbReference type="Pfam" id="PF00350">
    <property type="entry name" value="Dynamin_N"/>
    <property type="match status" value="1"/>
</dbReference>
<dbReference type="PRINTS" id="PR00195">
    <property type="entry name" value="DYNAMIN"/>
</dbReference>
<evidence type="ECO:0000256" key="4">
    <source>
        <dbReference type="SAM" id="MobiDB-lite"/>
    </source>
</evidence>
<dbReference type="FunFam" id="3.40.50.300:FF:001425">
    <property type="entry name" value="Dynamin GTPase, putative"/>
    <property type="match status" value="1"/>
</dbReference>
<evidence type="ECO:0000259" key="6">
    <source>
        <dbReference type="PROSITE" id="PS51718"/>
    </source>
</evidence>
<dbReference type="GO" id="GO:0005739">
    <property type="term" value="C:mitochondrion"/>
    <property type="evidence" value="ECO:0007669"/>
    <property type="project" value="TreeGrafter"/>
</dbReference>
<dbReference type="GO" id="GO:0016559">
    <property type="term" value="P:peroxisome fission"/>
    <property type="evidence" value="ECO:0007669"/>
    <property type="project" value="TreeGrafter"/>
</dbReference>
<reference evidence="7" key="1">
    <citation type="submission" date="2022-07" db="EMBL/GenBank/DDBJ databases">
        <title>Genome Sequence of Xylaria arbuscula.</title>
        <authorList>
            <person name="Buettner E."/>
        </authorList>
    </citation>
    <scope>NUCLEOTIDE SEQUENCE</scope>
    <source>
        <strain evidence="7">VT107</strain>
    </source>
</reference>
<dbReference type="InterPro" id="IPR000375">
    <property type="entry name" value="Dynamin_stalk"/>
</dbReference>
<dbReference type="InterPro" id="IPR027417">
    <property type="entry name" value="P-loop_NTPase"/>
</dbReference>
<dbReference type="Gene3D" id="3.40.50.300">
    <property type="entry name" value="P-loop containing nucleotide triphosphate hydrolases"/>
    <property type="match status" value="1"/>
</dbReference>
<proteinExistence type="predicted"/>
<dbReference type="GO" id="GO:0005525">
    <property type="term" value="F:GTP binding"/>
    <property type="evidence" value="ECO:0007669"/>
    <property type="project" value="InterPro"/>
</dbReference>
<dbReference type="GO" id="GO:0006897">
    <property type="term" value="P:endocytosis"/>
    <property type="evidence" value="ECO:0007669"/>
    <property type="project" value="TreeGrafter"/>
</dbReference>
<keyword evidence="2" id="KW-0342">GTP-binding</keyword>
<dbReference type="InterPro" id="IPR045063">
    <property type="entry name" value="Dynamin_N"/>
</dbReference>
<dbReference type="PANTHER" id="PTHR11566:SF21">
    <property type="entry name" value="DYNAMIN RELATED PROTEIN 1, ISOFORM A"/>
    <property type="match status" value="1"/>
</dbReference>
<dbReference type="PROSITE" id="PS51718">
    <property type="entry name" value="G_DYNAMIN_2"/>
    <property type="match status" value="1"/>
</dbReference>
<name>A0A9W8NLA8_9PEZI</name>
<evidence type="ECO:0000256" key="3">
    <source>
        <dbReference type="SAM" id="Coils"/>
    </source>
</evidence>
<dbReference type="GO" id="GO:0016020">
    <property type="term" value="C:membrane"/>
    <property type="evidence" value="ECO:0007669"/>
    <property type="project" value="TreeGrafter"/>
</dbReference>
<dbReference type="GO" id="GO:0003924">
    <property type="term" value="F:GTPase activity"/>
    <property type="evidence" value="ECO:0007669"/>
    <property type="project" value="InterPro"/>
</dbReference>